<gene>
    <name evidence="2" type="ordered locus">SVEN_3162</name>
</gene>
<accession>F2R8Y8</accession>
<sequence>MPMMSKIRLAPDLGPHATADPDLRPHATLGPDPDPGRGLQGLQGSRGSDHRPHGPGNPARTHHHRGRESDPEHTLPQSTHKPKILTDQPIF</sequence>
<feature type="region of interest" description="Disordered" evidence="1">
    <location>
        <begin position="1"/>
        <end position="91"/>
    </location>
</feature>
<evidence type="ECO:0000313" key="3">
    <source>
        <dbReference type="Proteomes" id="UP000006854"/>
    </source>
</evidence>
<dbReference type="STRING" id="953739.SVEN_3162"/>
<reference evidence="2 3" key="1">
    <citation type="journal article" date="2011" name="BMC Genomics">
        <title>Genome-wide analysis of the role of GlnR in Streptomyces venezuelae provides new insights into global nitrogen regulation in actinomycetes.</title>
        <authorList>
            <person name="Pullan S.T."/>
            <person name="Bibb M.J."/>
            <person name="Merrick M."/>
        </authorList>
    </citation>
    <scope>NUCLEOTIDE SEQUENCE [LARGE SCALE GENOMIC DNA]</scope>
    <source>
        <strain evidence="2">ATCC 10712</strain>
    </source>
</reference>
<dbReference type="AlphaFoldDB" id="F2R8Y8"/>
<dbReference type="Proteomes" id="UP000006854">
    <property type="component" value="Chromosome"/>
</dbReference>
<proteinExistence type="predicted"/>
<dbReference type="EMBL" id="FR845719">
    <property type="protein sequence ID" value="CCA56448.1"/>
    <property type="molecule type" value="Genomic_DNA"/>
</dbReference>
<dbReference type="KEGG" id="sve:SVEN_3162"/>
<keyword evidence="3" id="KW-1185">Reference proteome</keyword>
<evidence type="ECO:0000256" key="1">
    <source>
        <dbReference type="SAM" id="MobiDB-lite"/>
    </source>
</evidence>
<protein>
    <submittedName>
        <fullName evidence="2">Uncharacterized protein</fullName>
    </submittedName>
</protein>
<name>F2R8Y8_STRVP</name>
<feature type="compositionally biased region" description="Low complexity" evidence="1">
    <location>
        <begin position="36"/>
        <end position="46"/>
    </location>
</feature>
<evidence type="ECO:0000313" key="2">
    <source>
        <dbReference type="EMBL" id="CCA56448.1"/>
    </source>
</evidence>
<organism evidence="2 3">
    <name type="scientific">Streptomyces venezuelae (strain ATCC 10712 / CBS 650.69 / DSM 40230 / JCM 4526 / NBRC 13096 / PD 04745)</name>
    <dbReference type="NCBI Taxonomy" id="953739"/>
    <lineage>
        <taxon>Bacteria</taxon>
        <taxon>Bacillati</taxon>
        <taxon>Actinomycetota</taxon>
        <taxon>Actinomycetes</taxon>
        <taxon>Kitasatosporales</taxon>
        <taxon>Streptomycetaceae</taxon>
        <taxon>Streptomyces</taxon>
    </lineage>
</organism>
<dbReference type="HOGENOM" id="CLU_2425824_0_0_11"/>